<keyword evidence="3" id="KW-1185">Reference proteome</keyword>
<evidence type="ECO:0000313" key="3">
    <source>
        <dbReference type="Proteomes" id="UP000033393"/>
    </source>
</evidence>
<reference evidence="2 3" key="1">
    <citation type="submission" date="2015-02" db="EMBL/GenBank/DDBJ databases">
        <authorList>
            <person name="Ju K.-S."/>
            <person name="Doroghazi J.R."/>
            <person name="Metcalf W."/>
        </authorList>
    </citation>
    <scope>NUCLEOTIDE SEQUENCE [LARGE SCALE GENOMIC DNA]</scope>
    <source>
        <strain evidence="2 3">NRRL B-16140</strain>
    </source>
</reference>
<dbReference type="AlphaFoldDB" id="A0A0F0H1U6"/>
<evidence type="ECO:0000313" key="2">
    <source>
        <dbReference type="EMBL" id="KJK48227.1"/>
    </source>
</evidence>
<organism evidence="2 3">
    <name type="scientific">Lentzea aerocolonigenes</name>
    <name type="common">Lechevalieria aerocolonigenes</name>
    <name type="synonym">Saccharothrix aerocolonigenes</name>
    <dbReference type="NCBI Taxonomy" id="68170"/>
    <lineage>
        <taxon>Bacteria</taxon>
        <taxon>Bacillati</taxon>
        <taxon>Actinomycetota</taxon>
        <taxon>Actinomycetes</taxon>
        <taxon>Pseudonocardiales</taxon>
        <taxon>Pseudonocardiaceae</taxon>
        <taxon>Lentzea</taxon>
    </lineage>
</organism>
<dbReference type="Proteomes" id="UP000033393">
    <property type="component" value="Unassembled WGS sequence"/>
</dbReference>
<dbReference type="eggNOG" id="COG0583">
    <property type="taxonomic scope" value="Bacteria"/>
</dbReference>
<sequence length="69" mass="7347">MLADQEALHARVLNITSARLCGAAGGAEQVVDLGPDRPTRRLVHVTTTAARHSPAVRELRADQSVTTSM</sequence>
<proteinExistence type="predicted"/>
<feature type="region of interest" description="Disordered" evidence="1">
    <location>
        <begin position="49"/>
        <end position="69"/>
    </location>
</feature>
<evidence type="ECO:0000256" key="1">
    <source>
        <dbReference type="SAM" id="MobiDB-lite"/>
    </source>
</evidence>
<protein>
    <submittedName>
        <fullName evidence="2">Uncharacterized protein</fullName>
    </submittedName>
</protein>
<dbReference type="EMBL" id="JYJG01000114">
    <property type="protein sequence ID" value="KJK48227.1"/>
    <property type="molecule type" value="Genomic_DNA"/>
</dbReference>
<comment type="caution">
    <text evidence="2">The sequence shown here is derived from an EMBL/GenBank/DDBJ whole genome shotgun (WGS) entry which is preliminary data.</text>
</comment>
<gene>
    <name evidence="2" type="ORF">UK23_17700</name>
</gene>
<name>A0A0F0H1U6_LENAE</name>
<accession>A0A0F0H1U6</accession>